<sequence>MKKSIRLIVFAIITGAFLLTAAGSGDESSEPLYKDKYAIEATFGSLIKKQLRDPDSYEFVSCEPLGEELKDGQFFTITYRAKNGFGGYAIGKAIVSCDSTTMRLISNESN</sequence>
<name>A0A3R6FZ16_9BACT</name>
<accession>A0A3R6FZ16</accession>
<dbReference type="EMBL" id="QRNO01000112">
    <property type="protein sequence ID" value="RHK46525.1"/>
    <property type="molecule type" value="Genomic_DNA"/>
</dbReference>
<dbReference type="AlphaFoldDB" id="A0A3R6FZ16"/>
<keyword evidence="3" id="KW-1185">Reference proteome</keyword>
<dbReference type="RefSeq" id="WP_118356133.1">
    <property type="nucleotide sequence ID" value="NZ_CAUBWD010000014.1"/>
</dbReference>
<comment type="caution">
    <text evidence="2">The sequence shown here is derived from an EMBL/GenBank/DDBJ whole genome shotgun (WGS) entry which is preliminary data.</text>
</comment>
<dbReference type="OrthoDB" id="1496330at2"/>
<evidence type="ECO:0000256" key="1">
    <source>
        <dbReference type="SAM" id="SignalP"/>
    </source>
</evidence>
<reference evidence="2 3" key="1">
    <citation type="submission" date="2018-08" db="EMBL/GenBank/DDBJ databases">
        <title>A genome reference for cultivated species of the human gut microbiota.</title>
        <authorList>
            <person name="Zou Y."/>
            <person name="Xue W."/>
            <person name="Luo G."/>
        </authorList>
    </citation>
    <scope>NUCLEOTIDE SEQUENCE [LARGE SCALE GENOMIC DNA]</scope>
    <source>
        <strain evidence="2 3">AF42-9</strain>
    </source>
</reference>
<protein>
    <submittedName>
        <fullName evidence="2">Uncharacterized protein</fullName>
    </submittedName>
</protein>
<organism evidence="2 3">
    <name type="scientific">Leyella stercorea</name>
    <dbReference type="NCBI Taxonomy" id="363265"/>
    <lineage>
        <taxon>Bacteria</taxon>
        <taxon>Pseudomonadati</taxon>
        <taxon>Bacteroidota</taxon>
        <taxon>Bacteroidia</taxon>
        <taxon>Bacteroidales</taxon>
        <taxon>Prevotellaceae</taxon>
        <taxon>Leyella</taxon>
    </lineage>
</organism>
<evidence type="ECO:0000313" key="2">
    <source>
        <dbReference type="EMBL" id="RHK46525.1"/>
    </source>
</evidence>
<dbReference type="Proteomes" id="UP000286598">
    <property type="component" value="Unassembled WGS sequence"/>
</dbReference>
<gene>
    <name evidence="2" type="ORF">DW060_13055</name>
</gene>
<feature type="chain" id="PRO_5018655124" evidence="1">
    <location>
        <begin position="22"/>
        <end position="110"/>
    </location>
</feature>
<feature type="signal peptide" evidence="1">
    <location>
        <begin position="1"/>
        <end position="21"/>
    </location>
</feature>
<keyword evidence="1" id="KW-0732">Signal</keyword>
<evidence type="ECO:0000313" key="3">
    <source>
        <dbReference type="Proteomes" id="UP000286598"/>
    </source>
</evidence>
<proteinExistence type="predicted"/>